<organism evidence="1 2">
    <name type="scientific">Araneus ventricosus</name>
    <name type="common">Orbweaver spider</name>
    <name type="synonym">Epeira ventricosa</name>
    <dbReference type="NCBI Taxonomy" id="182803"/>
    <lineage>
        <taxon>Eukaryota</taxon>
        <taxon>Metazoa</taxon>
        <taxon>Ecdysozoa</taxon>
        <taxon>Arthropoda</taxon>
        <taxon>Chelicerata</taxon>
        <taxon>Arachnida</taxon>
        <taxon>Araneae</taxon>
        <taxon>Araneomorphae</taxon>
        <taxon>Entelegynae</taxon>
        <taxon>Araneoidea</taxon>
        <taxon>Araneidae</taxon>
        <taxon>Araneus</taxon>
    </lineage>
</organism>
<gene>
    <name evidence="1" type="ORF">AVEN_23507_1</name>
</gene>
<accession>A0A4Y1ZT16</accession>
<evidence type="ECO:0000313" key="2">
    <source>
        <dbReference type="Proteomes" id="UP000499080"/>
    </source>
</evidence>
<protein>
    <submittedName>
        <fullName evidence="1">Uncharacterized protein</fullName>
    </submittedName>
</protein>
<dbReference type="OrthoDB" id="8046383at2759"/>
<sequence>MVSHPNETLANFLLSENIEWKFIPPKSPNFGGFISGADSLQDALEISTQAVSIMDQASMVLRKWTTNSDELRQLRIREGLENQLQDNPASPRANSTKVLGMLWNTVEDYLIVVTQSLVDSL</sequence>
<proteinExistence type="predicted"/>
<dbReference type="Proteomes" id="UP000499080">
    <property type="component" value="Unassembled WGS sequence"/>
</dbReference>
<dbReference type="AlphaFoldDB" id="A0A4Y1ZT16"/>
<comment type="caution">
    <text evidence="1">The sequence shown here is derived from an EMBL/GenBank/DDBJ whole genome shotgun (WGS) entry which is preliminary data.</text>
</comment>
<evidence type="ECO:0000313" key="1">
    <source>
        <dbReference type="EMBL" id="GBL65888.1"/>
    </source>
</evidence>
<name>A0A4Y1ZT16_ARAVE</name>
<keyword evidence="2" id="KW-1185">Reference proteome</keyword>
<dbReference type="EMBL" id="BGPR01077490">
    <property type="protein sequence ID" value="GBL65888.1"/>
    <property type="molecule type" value="Genomic_DNA"/>
</dbReference>
<reference evidence="1 2" key="1">
    <citation type="journal article" date="2019" name="Sci. Rep.">
        <title>Orb-weaving spider Araneus ventricosus genome elucidates the spidroin gene catalogue.</title>
        <authorList>
            <person name="Kono N."/>
            <person name="Nakamura H."/>
            <person name="Ohtoshi R."/>
            <person name="Moran D.A.P."/>
            <person name="Shinohara A."/>
            <person name="Yoshida Y."/>
            <person name="Fujiwara M."/>
            <person name="Mori M."/>
            <person name="Tomita M."/>
            <person name="Arakawa K."/>
        </authorList>
    </citation>
    <scope>NUCLEOTIDE SEQUENCE [LARGE SCALE GENOMIC DNA]</scope>
</reference>